<dbReference type="Pfam" id="PF01774">
    <property type="entry name" value="UreD"/>
    <property type="match status" value="1"/>
</dbReference>
<gene>
    <name evidence="4" type="primary">ureD</name>
    <name evidence="5" type="ORF">AN401_05710</name>
</gene>
<dbReference type="KEGG" id="zdf:AN401_05710"/>
<name>A0A291HMX0_9GAMM</name>
<keyword evidence="2 4" id="KW-0996">Nickel insertion</keyword>
<dbReference type="AlphaFoldDB" id="A0A291HMX0"/>
<comment type="subcellular location">
    <subcellularLocation>
        <location evidence="4">Cytoplasm</location>
    </subcellularLocation>
</comment>
<dbReference type="HAMAP" id="MF_01384">
    <property type="entry name" value="UreD"/>
    <property type="match status" value="1"/>
</dbReference>
<sequence>MTQLQAQAPQAGPGYGQARSWPAHLRLRLEADPSPAGGKTRLKGLDFAGPLRIQRPFYPEGGTCHLYLLHPPGGLVSGDRLAIEVAAEPGSQVLLTTPSAGKIYGRDSAGVAQGQQVWLRAGEGAELEWLPQETIVYRGANGVLDTKVELAEGARFIGWDLVCLGRPAGEHWFEQGHLTQRLQLHRGGRLLFNERLSLEGGDWLHRGRVGLNGGCVFGTLMAAGPGLDDALIGELREALPGPDFTLTERLGVLLVRYLGTDMNICRDGMWQAWGLIRPAVLGRPAVIPRIWLT</sequence>
<organism evidence="5 6">
    <name type="scientific">Zobellella denitrificans</name>
    <dbReference type="NCBI Taxonomy" id="347534"/>
    <lineage>
        <taxon>Bacteria</taxon>
        <taxon>Pseudomonadati</taxon>
        <taxon>Pseudomonadota</taxon>
        <taxon>Gammaproteobacteria</taxon>
        <taxon>Aeromonadales</taxon>
        <taxon>Aeromonadaceae</taxon>
        <taxon>Zobellella</taxon>
    </lineage>
</organism>
<keyword evidence="6" id="KW-1185">Reference proteome</keyword>
<keyword evidence="4" id="KW-0963">Cytoplasm</keyword>
<dbReference type="Proteomes" id="UP000217763">
    <property type="component" value="Chromosome"/>
</dbReference>
<dbReference type="PANTHER" id="PTHR33643">
    <property type="entry name" value="UREASE ACCESSORY PROTEIN D"/>
    <property type="match status" value="1"/>
</dbReference>
<dbReference type="EMBL" id="CP012621">
    <property type="protein sequence ID" value="ATG73421.1"/>
    <property type="molecule type" value="Genomic_DNA"/>
</dbReference>
<evidence type="ECO:0000313" key="6">
    <source>
        <dbReference type="Proteomes" id="UP000217763"/>
    </source>
</evidence>
<comment type="similarity">
    <text evidence="1 4">Belongs to the UreD family.</text>
</comment>
<evidence type="ECO:0000256" key="1">
    <source>
        <dbReference type="ARBA" id="ARBA00007177"/>
    </source>
</evidence>
<evidence type="ECO:0000256" key="2">
    <source>
        <dbReference type="ARBA" id="ARBA00022988"/>
    </source>
</evidence>
<accession>A0A291HMX0</accession>
<proteinExistence type="inferred from homology"/>
<dbReference type="GO" id="GO:0016151">
    <property type="term" value="F:nickel cation binding"/>
    <property type="evidence" value="ECO:0007669"/>
    <property type="project" value="UniProtKB-UniRule"/>
</dbReference>
<dbReference type="RefSeq" id="WP_096778764.1">
    <property type="nucleotide sequence ID" value="NZ_CP012621.1"/>
</dbReference>
<evidence type="ECO:0000256" key="4">
    <source>
        <dbReference type="HAMAP-Rule" id="MF_01384"/>
    </source>
</evidence>
<protein>
    <recommendedName>
        <fullName evidence="4">Urease accessory protein UreD</fullName>
    </recommendedName>
</protein>
<comment type="subunit">
    <text evidence="4">UreD, UreF and UreG form a complex that acts as a GTP-hydrolysis-dependent molecular chaperone, activating the urease apoprotein by helping to assemble the nickel containing metallocenter of UreC. The UreE protein probably delivers the nickel.</text>
</comment>
<evidence type="ECO:0000256" key="3">
    <source>
        <dbReference type="ARBA" id="ARBA00023186"/>
    </source>
</evidence>
<dbReference type="GO" id="GO:0005737">
    <property type="term" value="C:cytoplasm"/>
    <property type="evidence" value="ECO:0007669"/>
    <property type="project" value="UniProtKB-SubCell"/>
</dbReference>
<comment type="function">
    <text evidence="4">Required for maturation of urease via the functional incorporation of the urease nickel metallocenter.</text>
</comment>
<dbReference type="InterPro" id="IPR002669">
    <property type="entry name" value="UreD"/>
</dbReference>
<reference evidence="6" key="1">
    <citation type="submission" date="2015-09" db="EMBL/GenBank/DDBJ databases">
        <authorList>
            <person name="Shao Z."/>
            <person name="Wang L."/>
        </authorList>
    </citation>
    <scope>NUCLEOTIDE SEQUENCE [LARGE SCALE GENOMIC DNA]</scope>
    <source>
        <strain evidence="6">F13-1</strain>
    </source>
</reference>
<dbReference type="PANTHER" id="PTHR33643:SF1">
    <property type="entry name" value="UREASE ACCESSORY PROTEIN D"/>
    <property type="match status" value="1"/>
</dbReference>
<keyword evidence="3 4" id="KW-0143">Chaperone</keyword>
<evidence type="ECO:0000313" key="5">
    <source>
        <dbReference type="EMBL" id="ATG73421.1"/>
    </source>
</evidence>